<accession>A0A9P6DRQ4</accession>
<organism evidence="2 3">
    <name type="scientific">Hydnum rufescens UP504</name>
    <dbReference type="NCBI Taxonomy" id="1448309"/>
    <lineage>
        <taxon>Eukaryota</taxon>
        <taxon>Fungi</taxon>
        <taxon>Dikarya</taxon>
        <taxon>Basidiomycota</taxon>
        <taxon>Agaricomycotina</taxon>
        <taxon>Agaricomycetes</taxon>
        <taxon>Cantharellales</taxon>
        <taxon>Hydnaceae</taxon>
        <taxon>Hydnum</taxon>
    </lineage>
</organism>
<dbReference type="EMBL" id="MU129071">
    <property type="protein sequence ID" value="KAF9507835.1"/>
    <property type="molecule type" value="Genomic_DNA"/>
</dbReference>
<sequence length="169" mass="18388">MAQKGAAKAAPFCVTPQMKTCEAPPKGQHPVNDEPPNNRRTNHTPQCRSSFPQTSTCPKPPQPPENCTENRQSKVRDPGQQRVPHPANAGVWIEFEAPETKTTDSRDPQTTRTTVNRQAKPAQMATDEPGEPPSKPQGSNAQYHMPPSAGVWYKSGAKRAAIAALFALL</sequence>
<feature type="compositionally biased region" description="Basic and acidic residues" evidence="1">
    <location>
        <begin position="98"/>
        <end position="109"/>
    </location>
</feature>
<protein>
    <submittedName>
        <fullName evidence="2">Uncharacterized protein</fullName>
    </submittedName>
</protein>
<evidence type="ECO:0000256" key="1">
    <source>
        <dbReference type="SAM" id="MobiDB-lite"/>
    </source>
</evidence>
<feature type="compositionally biased region" description="Polar residues" evidence="1">
    <location>
        <begin position="43"/>
        <end position="57"/>
    </location>
</feature>
<keyword evidence="3" id="KW-1185">Reference proteome</keyword>
<proteinExistence type="predicted"/>
<dbReference type="AlphaFoldDB" id="A0A9P6DRQ4"/>
<reference evidence="2" key="1">
    <citation type="journal article" date="2020" name="Nat. Commun.">
        <title>Large-scale genome sequencing of mycorrhizal fungi provides insights into the early evolution of symbiotic traits.</title>
        <authorList>
            <person name="Miyauchi S."/>
            <person name="Kiss E."/>
            <person name="Kuo A."/>
            <person name="Drula E."/>
            <person name="Kohler A."/>
            <person name="Sanchez-Garcia M."/>
            <person name="Morin E."/>
            <person name="Andreopoulos B."/>
            <person name="Barry K.W."/>
            <person name="Bonito G."/>
            <person name="Buee M."/>
            <person name="Carver A."/>
            <person name="Chen C."/>
            <person name="Cichocki N."/>
            <person name="Clum A."/>
            <person name="Culley D."/>
            <person name="Crous P.W."/>
            <person name="Fauchery L."/>
            <person name="Girlanda M."/>
            <person name="Hayes R.D."/>
            <person name="Keri Z."/>
            <person name="LaButti K."/>
            <person name="Lipzen A."/>
            <person name="Lombard V."/>
            <person name="Magnuson J."/>
            <person name="Maillard F."/>
            <person name="Murat C."/>
            <person name="Nolan M."/>
            <person name="Ohm R.A."/>
            <person name="Pangilinan J."/>
            <person name="Pereira M.F."/>
            <person name="Perotto S."/>
            <person name="Peter M."/>
            <person name="Pfister S."/>
            <person name="Riley R."/>
            <person name="Sitrit Y."/>
            <person name="Stielow J.B."/>
            <person name="Szollosi G."/>
            <person name="Zifcakova L."/>
            <person name="Stursova M."/>
            <person name="Spatafora J.W."/>
            <person name="Tedersoo L."/>
            <person name="Vaario L.M."/>
            <person name="Yamada A."/>
            <person name="Yan M."/>
            <person name="Wang P."/>
            <person name="Xu J."/>
            <person name="Bruns T."/>
            <person name="Baldrian P."/>
            <person name="Vilgalys R."/>
            <person name="Dunand C."/>
            <person name="Henrissat B."/>
            <person name="Grigoriev I.V."/>
            <person name="Hibbett D."/>
            <person name="Nagy L.G."/>
            <person name="Martin F.M."/>
        </authorList>
    </citation>
    <scope>NUCLEOTIDE SEQUENCE</scope>
    <source>
        <strain evidence="2">UP504</strain>
    </source>
</reference>
<gene>
    <name evidence="2" type="ORF">BS47DRAFT_1366391</name>
</gene>
<name>A0A9P6DRQ4_9AGAM</name>
<dbReference type="Proteomes" id="UP000886523">
    <property type="component" value="Unassembled WGS sequence"/>
</dbReference>
<evidence type="ECO:0000313" key="3">
    <source>
        <dbReference type="Proteomes" id="UP000886523"/>
    </source>
</evidence>
<comment type="caution">
    <text evidence="2">The sequence shown here is derived from an EMBL/GenBank/DDBJ whole genome shotgun (WGS) entry which is preliminary data.</text>
</comment>
<feature type="region of interest" description="Disordered" evidence="1">
    <location>
        <begin position="1"/>
        <end position="150"/>
    </location>
</feature>
<evidence type="ECO:0000313" key="2">
    <source>
        <dbReference type="EMBL" id="KAF9507835.1"/>
    </source>
</evidence>